<reference evidence="3" key="1">
    <citation type="submission" date="2020-05" db="EMBL/GenBank/DDBJ databases">
        <title>Mycena genomes resolve the evolution of fungal bioluminescence.</title>
        <authorList>
            <person name="Tsai I.J."/>
        </authorList>
    </citation>
    <scope>NUCLEOTIDE SEQUENCE</scope>
    <source>
        <strain evidence="3">110903Hualien_Pintung</strain>
    </source>
</reference>
<keyword evidence="3" id="KW-0418">Kinase</keyword>
<organism evidence="3 4">
    <name type="scientific">Mycena chlorophos</name>
    <name type="common">Agaric fungus</name>
    <name type="synonym">Agaricus chlorophos</name>
    <dbReference type="NCBI Taxonomy" id="658473"/>
    <lineage>
        <taxon>Eukaryota</taxon>
        <taxon>Fungi</taxon>
        <taxon>Dikarya</taxon>
        <taxon>Basidiomycota</taxon>
        <taxon>Agaricomycotina</taxon>
        <taxon>Agaricomycetes</taxon>
        <taxon>Agaricomycetidae</taxon>
        <taxon>Agaricales</taxon>
        <taxon>Marasmiineae</taxon>
        <taxon>Mycenaceae</taxon>
        <taxon>Mycena</taxon>
    </lineage>
</organism>
<comment type="caution">
    <text evidence="3">The sequence shown here is derived from an EMBL/GenBank/DDBJ whole genome shotgun (WGS) entry which is preliminary data.</text>
</comment>
<feature type="region of interest" description="Disordered" evidence="1">
    <location>
        <begin position="1"/>
        <end position="73"/>
    </location>
</feature>
<evidence type="ECO:0000259" key="2">
    <source>
        <dbReference type="PROSITE" id="PS50011"/>
    </source>
</evidence>
<dbReference type="PANTHER" id="PTHR38248:SF2">
    <property type="entry name" value="FUNK1 11"/>
    <property type="match status" value="1"/>
</dbReference>
<dbReference type="GO" id="GO:0005524">
    <property type="term" value="F:ATP binding"/>
    <property type="evidence" value="ECO:0007669"/>
    <property type="project" value="InterPro"/>
</dbReference>
<sequence>MDQNSDDPLLLVGESNSSSRTRRGRPATPSSGSDDELGGYDVPEEPLNNPAARATTPTANPPPEGYGPNTPRIRRAFGRFTNAQVKQGPVDNKAVADANEMSFYGVLSLEEFFVEALPKPEHETEAKLDSIVAYAERERKAAKRKLDPYIAAFNETKKRDENVVAKPFVKLTNKILSSDEFPQGAGAMHDTHTRRIPSLDEERSATGPDLSLLQAGTDLVRLSWAGHDMVAEIKWLLDFIDSMTNQLRKTEEAKLASNQLSKSARYLLMQSGRCRVYLITLFALSKARLFCYDRAGWVATDVFDWLDPEYANVFPRFFYRLYAHKLVDDAGLIGESVPVAGCDDTISRPDEHVLEKLWSGVRLHEYLEKKLSKDEVDTQCIRLIAARRADPEDPHSAQELIHCLTVGPILSVSDSLVGRATRVYRVVIEEDLDEYLADGKPPVMYALKDVWRENVRREEIDYYDLILHHCKTNGIDMNALGMARCLGSIDLFEPGDLYDDDKWDNTLHRTRFGVSEHRQRHHTRTLLTPVGLDIEGFPSTKKLVGALHNATIHLGISFDAGVLHRDVSPGNVLLAEDPGSDVAGFLVDYDYAELTEEGVKKFNDAFPSRTPAVLEESKSSLKDFTGTFKFMAIQIVVAEKLSLSVRHELRHDLESVYWVLIWNVLRHVKHQHPDQKYACLREFPEVGTDAKRTFVMDEERNNPLVDKTTPLSPLLSELAILVRDQNLPQDLCKELRRDTFLDIFEAAAHSHTWPLAADPAEPYELVSANDPMLDGERARDSHQQARSQQRESQQRISAQRASASGSAKRGSAHLEDDAGTSSELQRREVVVEEAEEHEPCDL</sequence>
<proteinExistence type="predicted"/>
<dbReference type="PROSITE" id="PS50011">
    <property type="entry name" value="PROTEIN_KINASE_DOM"/>
    <property type="match status" value="1"/>
</dbReference>
<dbReference type="Pfam" id="PF17667">
    <property type="entry name" value="Pkinase_fungal"/>
    <property type="match status" value="1"/>
</dbReference>
<evidence type="ECO:0000256" key="1">
    <source>
        <dbReference type="SAM" id="MobiDB-lite"/>
    </source>
</evidence>
<feature type="compositionally biased region" description="Acidic residues" evidence="1">
    <location>
        <begin position="33"/>
        <end position="44"/>
    </location>
</feature>
<feature type="compositionally biased region" description="Low complexity" evidence="1">
    <location>
        <begin position="794"/>
        <end position="809"/>
    </location>
</feature>
<dbReference type="GO" id="GO:0004672">
    <property type="term" value="F:protein kinase activity"/>
    <property type="evidence" value="ECO:0007669"/>
    <property type="project" value="InterPro"/>
</dbReference>
<dbReference type="EMBL" id="JACAZE010000016">
    <property type="protein sequence ID" value="KAF7296562.1"/>
    <property type="molecule type" value="Genomic_DNA"/>
</dbReference>
<dbReference type="SUPFAM" id="SSF56112">
    <property type="entry name" value="Protein kinase-like (PK-like)"/>
    <property type="match status" value="1"/>
</dbReference>
<evidence type="ECO:0000313" key="4">
    <source>
        <dbReference type="Proteomes" id="UP000613580"/>
    </source>
</evidence>
<dbReference type="Proteomes" id="UP000613580">
    <property type="component" value="Unassembled WGS sequence"/>
</dbReference>
<keyword evidence="3" id="KW-0808">Transferase</keyword>
<dbReference type="OrthoDB" id="2747778at2759"/>
<gene>
    <name evidence="3" type="ORF">HMN09_01063300</name>
</gene>
<feature type="compositionally biased region" description="Low complexity" evidence="1">
    <location>
        <begin position="46"/>
        <end position="58"/>
    </location>
</feature>
<feature type="region of interest" description="Disordered" evidence="1">
    <location>
        <begin position="773"/>
        <end position="842"/>
    </location>
</feature>
<accession>A0A8H6SE02</accession>
<feature type="domain" description="Protein kinase" evidence="2">
    <location>
        <begin position="351"/>
        <end position="754"/>
    </location>
</feature>
<keyword evidence="4" id="KW-1185">Reference proteome</keyword>
<protein>
    <submittedName>
        <fullName evidence="3">Protein kinase domain-containing protein</fullName>
    </submittedName>
</protein>
<dbReference type="PANTHER" id="PTHR38248">
    <property type="entry name" value="FUNK1 6"/>
    <property type="match status" value="1"/>
</dbReference>
<dbReference type="InterPro" id="IPR008266">
    <property type="entry name" value="Tyr_kinase_AS"/>
</dbReference>
<dbReference type="InterPro" id="IPR040976">
    <property type="entry name" value="Pkinase_fungal"/>
</dbReference>
<dbReference type="Gene3D" id="1.10.510.10">
    <property type="entry name" value="Transferase(Phosphotransferase) domain 1"/>
    <property type="match status" value="1"/>
</dbReference>
<evidence type="ECO:0000313" key="3">
    <source>
        <dbReference type="EMBL" id="KAF7296562.1"/>
    </source>
</evidence>
<dbReference type="InterPro" id="IPR011009">
    <property type="entry name" value="Kinase-like_dom_sf"/>
</dbReference>
<dbReference type="PROSITE" id="PS00109">
    <property type="entry name" value="PROTEIN_KINASE_TYR"/>
    <property type="match status" value="1"/>
</dbReference>
<dbReference type="AlphaFoldDB" id="A0A8H6SE02"/>
<name>A0A8H6SE02_MYCCL</name>
<dbReference type="InterPro" id="IPR000719">
    <property type="entry name" value="Prot_kinase_dom"/>
</dbReference>
<feature type="compositionally biased region" description="Basic and acidic residues" evidence="1">
    <location>
        <begin position="774"/>
        <end position="793"/>
    </location>
</feature>